<dbReference type="SUPFAM" id="SSF55205">
    <property type="entry name" value="EPT/RTPC-like"/>
    <property type="match status" value="1"/>
</dbReference>
<dbReference type="Gene3D" id="3.65.10.10">
    <property type="entry name" value="Enolpyruvate transferase domain"/>
    <property type="match status" value="2"/>
</dbReference>
<evidence type="ECO:0000256" key="12">
    <source>
        <dbReference type="ARBA" id="ARBA00047527"/>
    </source>
</evidence>
<sequence length="420" mass="44824">MDKFCVKGPACLSGEVTISGAKNAALPIMFAALLAEEPVELQNVPELKDIDTTIKLLNRLGTKVERNGSVFIDASGVNEYCAPYELVRTMRASIWALGPLVARFGQGQVSLPGGCAIGARPVDLHITGLEQLGAKIVLDEGYVKATVDGRLKGASIVMDKVSVGATVTIMTAATLAEGTTIIENAACEPEIEDTANFLNMLGAKISGAGTNRVVIEGVERLGGGVHRVLPDRIETGTFLVAAAISRGKVICRHAQPDTLDTVLAKLREAGADIKVGEDWISLDMHGQRPKSVTFRTAPHPGFPTDMQAQFSLLNMVADGVGMITETIFENRFMHIPELIRMGARAEIESNTVLCHGVEKLSGAQVMATDLRASASLVLAGCIAEGTTIVERIYHIDRGYEHIEDKLRGLGANIERIKASD</sequence>
<reference evidence="15 16" key="1">
    <citation type="submission" date="2023-02" db="EMBL/GenBank/DDBJ databases">
        <title>Entomopathogenic bacteria.</title>
        <authorList>
            <person name="Machado R.A."/>
        </authorList>
    </citation>
    <scope>NUCLEOTIDE SEQUENCE [LARGE SCALE GENOMIC DNA]</scope>
    <source>
        <strain evidence="15 16">XENO-2</strain>
    </source>
</reference>
<dbReference type="EC" id="2.5.1.7" evidence="13"/>
<evidence type="ECO:0000256" key="11">
    <source>
        <dbReference type="ARBA" id="ARBA00038367"/>
    </source>
</evidence>
<feature type="binding site" evidence="13">
    <location>
        <position position="327"/>
    </location>
    <ligand>
        <name>UDP-N-acetyl-alpha-D-glucosamine</name>
        <dbReference type="ChEBI" id="CHEBI:57705"/>
    </ligand>
</feature>
<dbReference type="GO" id="GO:0008760">
    <property type="term" value="F:UDP-N-acetylglucosamine 1-carboxyvinyltransferase activity"/>
    <property type="evidence" value="ECO:0007669"/>
    <property type="project" value="UniProtKB-EC"/>
</dbReference>
<organism evidence="15 16">
    <name type="scientific">Xenorhabdus anantnagensis</name>
    <dbReference type="NCBI Taxonomy" id="3025875"/>
    <lineage>
        <taxon>Bacteria</taxon>
        <taxon>Pseudomonadati</taxon>
        <taxon>Pseudomonadota</taxon>
        <taxon>Gammaproteobacteria</taxon>
        <taxon>Enterobacterales</taxon>
        <taxon>Morganellaceae</taxon>
        <taxon>Xenorhabdus</taxon>
    </lineage>
</organism>
<evidence type="ECO:0000256" key="2">
    <source>
        <dbReference type="ARBA" id="ARBA00004752"/>
    </source>
</evidence>
<dbReference type="PANTHER" id="PTHR43783">
    <property type="entry name" value="UDP-N-ACETYLGLUCOSAMINE 1-CARBOXYVINYLTRANSFERASE"/>
    <property type="match status" value="1"/>
</dbReference>
<evidence type="ECO:0000256" key="13">
    <source>
        <dbReference type="HAMAP-Rule" id="MF_00111"/>
    </source>
</evidence>
<keyword evidence="8 13" id="KW-0131">Cell cycle</keyword>
<feature type="binding site" evidence="13">
    <location>
        <begin position="22"/>
        <end position="23"/>
    </location>
    <ligand>
        <name>phosphoenolpyruvate</name>
        <dbReference type="ChEBI" id="CHEBI:58702"/>
    </ligand>
</feature>
<dbReference type="Proteomes" id="UP001220225">
    <property type="component" value="Unassembled WGS sequence"/>
</dbReference>
<dbReference type="NCBIfam" id="NF006873">
    <property type="entry name" value="PRK09369.1"/>
    <property type="match status" value="1"/>
</dbReference>
<comment type="similarity">
    <text evidence="11 13">Belongs to the EPSP synthase family. MurA subfamily.</text>
</comment>
<evidence type="ECO:0000256" key="1">
    <source>
        <dbReference type="ARBA" id="ARBA00004496"/>
    </source>
</evidence>
<comment type="caution">
    <text evidence="15">The sequence shown here is derived from an EMBL/GenBank/DDBJ whole genome shotgun (WGS) entry which is preliminary data.</text>
</comment>
<dbReference type="CDD" id="cd01555">
    <property type="entry name" value="UdpNAET"/>
    <property type="match status" value="1"/>
</dbReference>
<feature type="domain" description="Enolpyruvate transferase" evidence="14">
    <location>
        <begin position="7"/>
        <end position="406"/>
    </location>
</feature>
<gene>
    <name evidence="13 15" type="primary">murA</name>
    <name evidence="15" type="ORF">PSI14_02740</name>
</gene>
<dbReference type="InterPro" id="IPR013792">
    <property type="entry name" value="RNA3'P_cycl/enolpyr_Trfase_a/b"/>
</dbReference>
<dbReference type="InterPro" id="IPR005750">
    <property type="entry name" value="UDP_GlcNAc_COvinyl_MurA"/>
</dbReference>
<keyword evidence="10 13" id="KW-0670">Pyruvate</keyword>
<dbReference type="HAMAP" id="MF_00111">
    <property type="entry name" value="MurA"/>
    <property type="match status" value="1"/>
</dbReference>
<dbReference type="InterPro" id="IPR036968">
    <property type="entry name" value="Enolpyruvate_Tfrase_sf"/>
</dbReference>
<feature type="binding site" evidence="13">
    <location>
        <position position="91"/>
    </location>
    <ligand>
        <name>UDP-N-acetyl-alpha-D-glucosamine</name>
        <dbReference type="ChEBI" id="CHEBI:57705"/>
    </ligand>
</feature>
<feature type="active site" description="Proton donor" evidence="13">
    <location>
        <position position="115"/>
    </location>
</feature>
<evidence type="ECO:0000256" key="10">
    <source>
        <dbReference type="ARBA" id="ARBA00023317"/>
    </source>
</evidence>
<evidence type="ECO:0000256" key="4">
    <source>
        <dbReference type="ARBA" id="ARBA00022618"/>
    </source>
</evidence>
<feature type="binding site" evidence="13">
    <location>
        <position position="305"/>
    </location>
    <ligand>
        <name>UDP-N-acetyl-alpha-D-glucosamine</name>
        <dbReference type="ChEBI" id="CHEBI:57705"/>
    </ligand>
</feature>
<keyword evidence="16" id="KW-1185">Reference proteome</keyword>
<dbReference type="EMBL" id="JAQRFN010000002">
    <property type="protein sequence ID" value="MDC9595812.1"/>
    <property type="molecule type" value="Genomic_DNA"/>
</dbReference>
<keyword evidence="9 13" id="KW-0961">Cell wall biogenesis/degradation</keyword>
<evidence type="ECO:0000313" key="15">
    <source>
        <dbReference type="EMBL" id="MDC9595812.1"/>
    </source>
</evidence>
<keyword evidence="3 13" id="KW-0963">Cytoplasm</keyword>
<name>A0ABT5LN24_9GAMM</name>
<feature type="modified residue" description="2-(S-cysteinyl)pyruvic acid O-phosphothioketal" evidence="13">
    <location>
        <position position="115"/>
    </location>
</feature>
<comment type="pathway">
    <text evidence="2 13">Cell wall biogenesis; peptidoglycan biosynthesis.</text>
</comment>
<evidence type="ECO:0000256" key="8">
    <source>
        <dbReference type="ARBA" id="ARBA00023306"/>
    </source>
</evidence>
<dbReference type="Pfam" id="PF00275">
    <property type="entry name" value="EPSP_synthase"/>
    <property type="match status" value="1"/>
</dbReference>
<dbReference type="InterPro" id="IPR001986">
    <property type="entry name" value="Enolpyruvate_Tfrase_dom"/>
</dbReference>
<proteinExistence type="inferred from homology"/>
<keyword evidence="6 13" id="KW-0133">Cell shape</keyword>
<evidence type="ECO:0000256" key="9">
    <source>
        <dbReference type="ARBA" id="ARBA00023316"/>
    </source>
</evidence>
<dbReference type="NCBIfam" id="TIGR01072">
    <property type="entry name" value="murA"/>
    <property type="match status" value="1"/>
</dbReference>
<evidence type="ECO:0000256" key="5">
    <source>
        <dbReference type="ARBA" id="ARBA00022679"/>
    </source>
</evidence>
<evidence type="ECO:0000256" key="3">
    <source>
        <dbReference type="ARBA" id="ARBA00022490"/>
    </source>
</evidence>
<accession>A0ABT5LN24</accession>
<feature type="binding site" evidence="13">
    <location>
        <begin position="120"/>
        <end position="124"/>
    </location>
    <ligand>
        <name>UDP-N-acetyl-alpha-D-glucosamine</name>
        <dbReference type="ChEBI" id="CHEBI:57705"/>
    </ligand>
</feature>
<keyword evidence="7 13" id="KW-0573">Peptidoglycan synthesis</keyword>
<comment type="function">
    <text evidence="13">Cell wall formation. Adds enolpyruvyl to UDP-N-acetylglucosamine.</text>
</comment>
<protein>
    <recommendedName>
        <fullName evidence="13">UDP-N-acetylglucosamine 1-carboxyvinyltransferase</fullName>
        <ecNumber evidence="13">2.5.1.7</ecNumber>
    </recommendedName>
    <alternativeName>
        <fullName evidence="13">Enoylpyruvate transferase</fullName>
    </alternativeName>
    <alternativeName>
        <fullName evidence="13">UDP-N-acetylglucosamine enolpyruvyl transferase</fullName>
        <shortName evidence="13">EPT</shortName>
    </alternativeName>
</protein>
<evidence type="ECO:0000313" key="16">
    <source>
        <dbReference type="Proteomes" id="UP001220225"/>
    </source>
</evidence>
<evidence type="ECO:0000256" key="7">
    <source>
        <dbReference type="ARBA" id="ARBA00022984"/>
    </source>
</evidence>
<evidence type="ECO:0000256" key="6">
    <source>
        <dbReference type="ARBA" id="ARBA00022960"/>
    </source>
</evidence>
<comment type="catalytic activity">
    <reaction evidence="12 13">
        <text>phosphoenolpyruvate + UDP-N-acetyl-alpha-D-glucosamine = UDP-N-acetyl-3-O-(1-carboxyvinyl)-alpha-D-glucosamine + phosphate</text>
        <dbReference type="Rhea" id="RHEA:18681"/>
        <dbReference type="ChEBI" id="CHEBI:43474"/>
        <dbReference type="ChEBI" id="CHEBI:57705"/>
        <dbReference type="ChEBI" id="CHEBI:58702"/>
        <dbReference type="ChEBI" id="CHEBI:68483"/>
        <dbReference type="EC" id="2.5.1.7"/>
    </reaction>
</comment>
<evidence type="ECO:0000259" key="14">
    <source>
        <dbReference type="Pfam" id="PF00275"/>
    </source>
</evidence>
<keyword evidence="5 13" id="KW-0808">Transferase</keyword>
<dbReference type="InterPro" id="IPR050068">
    <property type="entry name" value="MurA_subfamily"/>
</dbReference>
<comment type="subcellular location">
    <subcellularLocation>
        <location evidence="1 13">Cytoplasm</location>
    </subcellularLocation>
</comment>
<dbReference type="RefSeq" id="WP_273574290.1">
    <property type="nucleotide sequence ID" value="NZ_JAQRFN010000002.1"/>
</dbReference>
<keyword evidence="4 13" id="KW-0132">Cell division</keyword>
<feature type="binding site" evidence="13">
    <location>
        <begin position="160"/>
        <end position="163"/>
    </location>
    <ligand>
        <name>UDP-N-acetyl-alpha-D-glucosamine</name>
        <dbReference type="ChEBI" id="CHEBI:57705"/>
    </ligand>
</feature>
<dbReference type="PANTHER" id="PTHR43783:SF1">
    <property type="entry name" value="UDP-N-ACETYLGLUCOSAMINE 1-CARBOXYVINYLTRANSFERASE"/>
    <property type="match status" value="1"/>
</dbReference>